<feature type="compositionally biased region" description="Acidic residues" evidence="1">
    <location>
        <begin position="106"/>
        <end position="149"/>
    </location>
</feature>
<dbReference type="AlphaFoldDB" id="A0A4Y6PW65"/>
<evidence type="ECO:0000256" key="1">
    <source>
        <dbReference type="SAM" id="MobiDB-lite"/>
    </source>
</evidence>
<evidence type="ECO:0000313" key="2">
    <source>
        <dbReference type="EMBL" id="QDG51985.1"/>
    </source>
</evidence>
<reference evidence="2 3" key="1">
    <citation type="submission" date="2019-06" db="EMBL/GenBank/DDBJ databases">
        <title>Persicimonas caeni gen. nov., sp. nov., a predatory bacterium isolated from solar saltern.</title>
        <authorList>
            <person name="Wang S."/>
        </authorList>
    </citation>
    <scope>NUCLEOTIDE SEQUENCE [LARGE SCALE GENOMIC DNA]</scope>
    <source>
        <strain evidence="2 3">YN101</strain>
    </source>
</reference>
<organism evidence="2 3">
    <name type="scientific">Persicimonas caeni</name>
    <dbReference type="NCBI Taxonomy" id="2292766"/>
    <lineage>
        <taxon>Bacteria</taxon>
        <taxon>Deltaproteobacteria</taxon>
        <taxon>Bradymonadales</taxon>
        <taxon>Bradymonadaceae</taxon>
        <taxon>Persicimonas</taxon>
    </lineage>
</organism>
<dbReference type="OrthoDB" id="5497143at2"/>
<gene>
    <name evidence="2" type="ORF">FIV42_14930</name>
</gene>
<proteinExistence type="predicted"/>
<dbReference type="Pfam" id="PF11617">
    <property type="entry name" value="Cu-binding_MopE"/>
    <property type="match status" value="3"/>
</dbReference>
<feature type="region of interest" description="Disordered" evidence="1">
    <location>
        <begin position="76"/>
        <end position="171"/>
    </location>
</feature>
<accession>A0A5B8YAS2</accession>
<feature type="compositionally biased region" description="Polar residues" evidence="1">
    <location>
        <begin position="77"/>
        <end position="89"/>
    </location>
</feature>
<dbReference type="EMBL" id="CP041186">
    <property type="protein sequence ID" value="QDG51985.1"/>
    <property type="molecule type" value="Genomic_DNA"/>
</dbReference>
<dbReference type="InterPro" id="IPR021655">
    <property type="entry name" value="Put_metal-bd"/>
</dbReference>
<dbReference type="Proteomes" id="UP000315995">
    <property type="component" value="Chromosome"/>
</dbReference>
<name>A0A4Y6PW65_PERCE</name>
<keyword evidence="3" id="KW-1185">Reference proteome</keyword>
<accession>A0A4Y6PW65</accession>
<protein>
    <submittedName>
        <fullName evidence="2">Uncharacterized protein</fullName>
    </submittedName>
</protein>
<sequence>MMETYDRSVGMFEGMWSRARAAIVTTCLIALGAAGCSSSAGEACATDDDCQPGYECVSTGGVVFGESICLLAEQPTADAQSEQPDTGASDTADLDAEAPSDVATDASEEPDTLQDLEDASDASDTTDLEDAADADAADTDTTDVVEDTSDVGCTPTNGGQEACDGEDNDCDGQVDEGVKTTYYRDMDSDDYGVTGDTVESCSPSRDYSALQGGDCNDRNEDINPGAIETCDGRDNNCDGQIDEGVLTTYYLDTDDDGYGVTGDSQESCSPSGDYTATQDGDCEDGNADAYPGATEQCSPFIDYDCDGDTMCADSACAGEPCLTSNGSGYCSSGSCVVSSGCFDDTDCGFREDCQFCSDGPNVCCPEGQLCLCRQR</sequence>
<evidence type="ECO:0000313" key="3">
    <source>
        <dbReference type="Proteomes" id="UP000315995"/>
    </source>
</evidence>